<accession>A0A382H3S8</accession>
<name>A0A382H3S8_9ZZZZ</name>
<dbReference type="EMBL" id="UINC01058954">
    <property type="protein sequence ID" value="SVB81822.1"/>
    <property type="molecule type" value="Genomic_DNA"/>
</dbReference>
<reference evidence="1" key="1">
    <citation type="submission" date="2018-05" db="EMBL/GenBank/DDBJ databases">
        <authorList>
            <person name="Lanie J.A."/>
            <person name="Ng W.-L."/>
            <person name="Kazmierczak K.M."/>
            <person name="Andrzejewski T.M."/>
            <person name="Davidsen T.M."/>
            <person name="Wayne K.J."/>
            <person name="Tettelin H."/>
            <person name="Glass J.I."/>
            <person name="Rusch D."/>
            <person name="Podicherti R."/>
            <person name="Tsui H.-C.T."/>
            <person name="Winkler M.E."/>
        </authorList>
    </citation>
    <scope>NUCLEOTIDE SEQUENCE</scope>
</reference>
<sequence>MYYYFQNKTPDYDERGNKNAAMGMFAGASLAGSLRKELVMATLRKRREMWYARVQWRDKNGTMKEKQFSLRTQSKVTAHARLSSVVNVESDIKDGMSFT</sequence>
<feature type="non-terminal residue" evidence="1">
    <location>
        <position position="99"/>
    </location>
</feature>
<gene>
    <name evidence="1" type="ORF">METZ01_LOCUS234676</name>
</gene>
<proteinExistence type="predicted"/>
<protein>
    <submittedName>
        <fullName evidence="1">Uncharacterized protein</fullName>
    </submittedName>
</protein>
<organism evidence="1">
    <name type="scientific">marine metagenome</name>
    <dbReference type="NCBI Taxonomy" id="408172"/>
    <lineage>
        <taxon>unclassified sequences</taxon>
        <taxon>metagenomes</taxon>
        <taxon>ecological metagenomes</taxon>
    </lineage>
</organism>
<evidence type="ECO:0000313" key="1">
    <source>
        <dbReference type="EMBL" id="SVB81822.1"/>
    </source>
</evidence>
<dbReference type="AlphaFoldDB" id="A0A382H3S8"/>